<evidence type="ECO:0000313" key="3">
    <source>
        <dbReference type="EMBL" id="RIH84616.1"/>
    </source>
</evidence>
<evidence type="ECO:0000259" key="2">
    <source>
        <dbReference type="Pfam" id="PF24875"/>
    </source>
</evidence>
<gene>
    <name evidence="3" type="ORF">Mrose_02553</name>
</gene>
<comment type="caution">
    <text evidence="3">The sequence shown here is derived from an EMBL/GenBank/DDBJ whole genome shotgun (WGS) entry which is preliminary data.</text>
</comment>
<sequence length="162" mass="18176">MRAGGLSPRRVMFAGLSLGVVCGGLMLMSLSGVAPVFMGAYGAVFVGWWVACVMPYSLGQGRKPRRRILARRFSLRAILSVLSGWMLCHEPEEVYDLMEYLTGQPVNPDAPPLELARKQLLRQFPQLKRLKLPPESAKAEEIWAWLEAQERRLGTEHLVRQG</sequence>
<dbReference type="OrthoDB" id="34307at2"/>
<keyword evidence="4" id="KW-1185">Reference proteome</keyword>
<dbReference type="RefSeq" id="WP_147371653.1">
    <property type="nucleotide sequence ID" value="NZ_QWLA01000054.1"/>
</dbReference>
<protein>
    <recommendedName>
        <fullName evidence="2">DUF7736 domain-containing protein</fullName>
    </recommendedName>
</protein>
<keyword evidence="1" id="KW-0472">Membrane</keyword>
<keyword evidence="1" id="KW-1133">Transmembrane helix</keyword>
<accession>A0A399ELU9</accession>
<dbReference type="Pfam" id="PF24875">
    <property type="entry name" value="DUF7736"/>
    <property type="match status" value="1"/>
</dbReference>
<organism evidence="3 4">
    <name type="scientific">Calidithermus roseus</name>
    <dbReference type="NCBI Taxonomy" id="1644118"/>
    <lineage>
        <taxon>Bacteria</taxon>
        <taxon>Thermotogati</taxon>
        <taxon>Deinococcota</taxon>
        <taxon>Deinococci</taxon>
        <taxon>Thermales</taxon>
        <taxon>Thermaceae</taxon>
        <taxon>Calidithermus</taxon>
    </lineage>
</organism>
<keyword evidence="1" id="KW-0812">Transmembrane</keyword>
<dbReference type="Proteomes" id="UP000265341">
    <property type="component" value="Unassembled WGS sequence"/>
</dbReference>
<dbReference type="AlphaFoldDB" id="A0A399ELU9"/>
<name>A0A399ELU9_9DEIN</name>
<evidence type="ECO:0000313" key="4">
    <source>
        <dbReference type="Proteomes" id="UP000265341"/>
    </source>
</evidence>
<evidence type="ECO:0000256" key="1">
    <source>
        <dbReference type="SAM" id="Phobius"/>
    </source>
</evidence>
<reference evidence="3 4" key="1">
    <citation type="submission" date="2018-08" db="EMBL/GenBank/DDBJ databases">
        <title>Meiothermus roseus NBRC 110900 genome sequencing project.</title>
        <authorList>
            <person name="Da Costa M.S."/>
            <person name="Albuquerque L."/>
            <person name="Raposo P."/>
            <person name="Froufe H.J.C."/>
            <person name="Barroso C.S."/>
            <person name="Egas C."/>
        </authorList>
    </citation>
    <scope>NUCLEOTIDE SEQUENCE [LARGE SCALE GENOMIC DNA]</scope>
    <source>
        <strain evidence="3 4">NBRC 110900</strain>
    </source>
</reference>
<feature type="domain" description="DUF7736" evidence="2">
    <location>
        <begin position="73"/>
        <end position="129"/>
    </location>
</feature>
<feature type="transmembrane region" description="Helical" evidence="1">
    <location>
        <begin position="36"/>
        <end position="57"/>
    </location>
</feature>
<feature type="transmembrane region" description="Helical" evidence="1">
    <location>
        <begin position="12"/>
        <end position="30"/>
    </location>
</feature>
<dbReference type="EMBL" id="QWLA01000054">
    <property type="protein sequence ID" value="RIH84616.1"/>
    <property type="molecule type" value="Genomic_DNA"/>
</dbReference>
<proteinExistence type="predicted"/>
<dbReference type="InterPro" id="IPR056638">
    <property type="entry name" value="DUF7736"/>
</dbReference>